<feature type="region of interest" description="Disordered" evidence="1">
    <location>
        <begin position="95"/>
        <end position="148"/>
    </location>
</feature>
<name>A0ABR0SW76_9HYPO</name>
<reference evidence="2 3" key="1">
    <citation type="submission" date="2024-01" db="EMBL/GenBank/DDBJ databases">
        <title>Complete genome of Cladobotryum mycophilum ATHUM6906.</title>
        <authorList>
            <person name="Christinaki A.C."/>
            <person name="Myridakis A.I."/>
            <person name="Kouvelis V.N."/>
        </authorList>
    </citation>
    <scope>NUCLEOTIDE SEQUENCE [LARGE SCALE GENOMIC DNA]</scope>
    <source>
        <strain evidence="2 3">ATHUM6906</strain>
    </source>
</reference>
<feature type="compositionally biased region" description="Low complexity" evidence="1">
    <location>
        <begin position="100"/>
        <end position="136"/>
    </location>
</feature>
<accession>A0ABR0SW76</accession>
<evidence type="ECO:0000313" key="2">
    <source>
        <dbReference type="EMBL" id="KAK5996020.1"/>
    </source>
</evidence>
<evidence type="ECO:0000313" key="3">
    <source>
        <dbReference type="Proteomes" id="UP001338125"/>
    </source>
</evidence>
<keyword evidence="3" id="KW-1185">Reference proteome</keyword>
<gene>
    <name evidence="2" type="ORF">PT974_04443</name>
</gene>
<dbReference type="Proteomes" id="UP001338125">
    <property type="component" value="Unassembled WGS sequence"/>
</dbReference>
<proteinExistence type="predicted"/>
<sequence length="263" mass="29365">MQRSSTLTSICSSDMSDVEIPPVSRCASPSFDDISEPAYPLVEPTSGTGYTPTLIVCEHFTEEPESYADEDDESIGSSYALSRWSCSDYGVPEFESYKPSADTESSFAKSSSESSVESSTESSEPSTPRSGSSNSSVQVTDDEEPLWGFLHTSSPFQKKKLPAGDFRPQYPFYLSTRPAQNGWGTSPVVAAPTSSFYTTEKRRETFYAKRSNSQFRIIKELTEKRKASKALEEEEEEDEPPRKKQEVEAQPSMKNWNWSMAFD</sequence>
<organism evidence="2 3">
    <name type="scientific">Cladobotryum mycophilum</name>
    <dbReference type="NCBI Taxonomy" id="491253"/>
    <lineage>
        <taxon>Eukaryota</taxon>
        <taxon>Fungi</taxon>
        <taxon>Dikarya</taxon>
        <taxon>Ascomycota</taxon>
        <taxon>Pezizomycotina</taxon>
        <taxon>Sordariomycetes</taxon>
        <taxon>Hypocreomycetidae</taxon>
        <taxon>Hypocreales</taxon>
        <taxon>Hypocreaceae</taxon>
        <taxon>Cladobotryum</taxon>
    </lineage>
</organism>
<comment type="caution">
    <text evidence="2">The sequence shown here is derived from an EMBL/GenBank/DDBJ whole genome shotgun (WGS) entry which is preliminary data.</text>
</comment>
<evidence type="ECO:0000256" key="1">
    <source>
        <dbReference type="SAM" id="MobiDB-lite"/>
    </source>
</evidence>
<feature type="compositionally biased region" description="Polar residues" evidence="1">
    <location>
        <begin position="252"/>
        <end position="263"/>
    </location>
</feature>
<protein>
    <submittedName>
        <fullName evidence="2">Uncharacterized protein</fullName>
    </submittedName>
</protein>
<feature type="region of interest" description="Disordered" evidence="1">
    <location>
        <begin position="224"/>
        <end position="263"/>
    </location>
</feature>
<dbReference type="EMBL" id="JAVFKD010000004">
    <property type="protein sequence ID" value="KAK5996020.1"/>
    <property type="molecule type" value="Genomic_DNA"/>
</dbReference>